<dbReference type="AlphaFoldDB" id="X1U2Y1"/>
<evidence type="ECO:0000313" key="2">
    <source>
        <dbReference type="EMBL" id="GAI86654.1"/>
    </source>
</evidence>
<organism evidence="2">
    <name type="scientific">marine sediment metagenome</name>
    <dbReference type="NCBI Taxonomy" id="412755"/>
    <lineage>
        <taxon>unclassified sequences</taxon>
        <taxon>metagenomes</taxon>
        <taxon>ecological metagenomes</taxon>
    </lineage>
</organism>
<dbReference type="EMBL" id="BARW01006148">
    <property type="protein sequence ID" value="GAI86654.1"/>
    <property type="molecule type" value="Genomic_DNA"/>
</dbReference>
<evidence type="ECO:0000259" key="1">
    <source>
        <dbReference type="Pfam" id="PF03161"/>
    </source>
</evidence>
<sequence>WVNFPSRRVWAISHCYMSLFYIELKDLWRKWYRPATEEERKIQPWRKFIKIIPLDLELTPLTCLMWYIGDGCLGQSGRSRKITLSTQGFAGQEVNQLSSKMKGLGIKTTTCKDKTIYVWARSVSDFLDYIGPCPVKCYGYKWGLKKDGVRNLFKAKVKADI</sequence>
<reference evidence="2" key="1">
    <citation type="journal article" date="2014" name="Front. Microbiol.">
        <title>High frequency of phylogenetically diverse reductive dehalogenase-homologous genes in deep subseafloor sedimentary metagenomes.</title>
        <authorList>
            <person name="Kawai M."/>
            <person name="Futagami T."/>
            <person name="Toyoda A."/>
            <person name="Takaki Y."/>
            <person name="Nishi S."/>
            <person name="Hori S."/>
            <person name="Arai W."/>
            <person name="Tsubouchi T."/>
            <person name="Morono Y."/>
            <person name="Uchiyama I."/>
            <person name="Ito T."/>
            <person name="Fujiyama A."/>
            <person name="Inagaki F."/>
            <person name="Takami H."/>
        </authorList>
    </citation>
    <scope>NUCLEOTIDE SEQUENCE</scope>
    <source>
        <strain evidence="2">Expedition CK06-06</strain>
    </source>
</reference>
<accession>X1U2Y1</accession>
<dbReference type="InterPro" id="IPR004860">
    <property type="entry name" value="LAGLIDADG_dom"/>
</dbReference>
<dbReference type="GO" id="GO:0004519">
    <property type="term" value="F:endonuclease activity"/>
    <property type="evidence" value="ECO:0007669"/>
    <property type="project" value="InterPro"/>
</dbReference>
<proteinExistence type="predicted"/>
<dbReference type="SUPFAM" id="SSF55608">
    <property type="entry name" value="Homing endonucleases"/>
    <property type="match status" value="1"/>
</dbReference>
<protein>
    <recommendedName>
        <fullName evidence="1">Homing endonuclease LAGLIDADG domain-containing protein</fullName>
    </recommendedName>
</protein>
<gene>
    <name evidence="2" type="ORF">S12H4_12890</name>
</gene>
<name>X1U2Y1_9ZZZZ</name>
<dbReference type="Gene3D" id="3.10.28.10">
    <property type="entry name" value="Homing endonucleases"/>
    <property type="match status" value="1"/>
</dbReference>
<dbReference type="Pfam" id="PF03161">
    <property type="entry name" value="LAGLIDADG_2"/>
    <property type="match status" value="1"/>
</dbReference>
<feature type="non-terminal residue" evidence="2">
    <location>
        <position position="1"/>
    </location>
</feature>
<dbReference type="InterPro" id="IPR027434">
    <property type="entry name" value="Homing_endonucl"/>
</dbReference>
<comment type="caution">
    <text evidence="2">The sequence shown here is derived from an EMBL/GenBank/DDBJ whole genome shotgun (WGS) entry which is preliminary data.</text>
</comment>
<feature type="domain" description="Homing endonuclease LAGLIDADG" evidence="1">
    <location>
        <begin position="45"/>
        <end position="122"/>
    </location>
</feature>